<organism evidence="1 2">
    <name type="scientific">Schizophyllum amplum</name>
    <dbReference type="NCBI Taxonomy" id="97359"/>
    <lineage>
        <taxon>Eukaryota</taxon>
        <taxon>Fungi</taxon>
        <taxon>Dikarya</taxon>
        <taxon>Basidiomycota</taxon>
        <taxon>Agaricomycotina</taxon>
        <taxon>Agaricomycetes</taxon>
        <taxon>Agaricomycetidae</taxon>
        <taxon>Agaricales</taxon>
        <taxon>Schizophyllaceae</taxon>
        <taxon>Schizophyllum</taxon>
    </lineage>
</organism>
<sequence length="410" mass="46267">MVILACEGQNLFPNLRDLYYEGPSSFTPCLPYLFRPALNIMTFLIQEEGWDGTRSLSNSPSLVNAAMELSMLTTLKHGHFPTITSLSLWFHTDRKWPLDELLSGWNSLEELDIHAQMDDGLISTMFGLPRLRMLRLRPVGRPAPVAEPQVVRTVTSSLRRMELKVNNLSWASNLVASVRKLEISELCIPDARNARALDVLLRSVQKSCSRQTLPRFNIRRRTIARSDIPADWIIAIGLQELRPLLMFESLVEVVLQASTLQFVLHDCDIEQLAKAWPRIQRLELFGNQIHTPTCTLVGLISFARHCKDLQYLCISVDASATNIPQGTFVDCAQTSLHRLYAYKSPVVKEAAVASFLSRFFPCIDTIVCKSITGRTDTYGEHWRKVMDLIPVFVEARRVGIHGGFPTSSGE</sequence>
<accession>A0A550D0S5</accession>
<name>A0A550D0S5_9AGAR</name>
<evidence type="ECO:0000313" key="1">
    <source>
        <dbReference type="EMBL" id="TRM70641.1"/>
    </source>
</evidence>
<proteinExistence type="predicted"/>
<comment type="caution">
    <text evidence="1">The sequence shown here is derived from an EMBL/GenBank/DDBJ whole genome shotgun (WGS) entry which is preliminary data.</text>
</comment>
<gene>
    <name evidence="1" type="ORF">BD626DRAFT_31501</name>
</gene>
<keyword evidence="2" id="KW-1185">Reference proteome</keyword>
<dbReference type="OrthoDB" id="3054858at2759"/>
<evidence type="ECO:0008006" key="3">
    <source>
        <dbReference type="Google" id="ProtNLM"/>
    </source>
</evidence>
<dbReference type="SUPFAM" id="SSF52047">
    <property type="entry name" value="RNI-like"/>
    <property type="match status" value="1"/>
</dbReference>
<dbReference type="Proteomes" id="UP000320762">
    <property type="component" value="Unassembled WGS sequence"/>
</dbReference>
<dbReference type="Gene3D" id="3.80.10.10">
    <property type="entry name" value="Ribonuclease Inhibitor"/>
    <property type="match status" value="1"/>
</dbReference>
<reference evidence="1 2" key="1">
    <citation type="journal article" date="2019" name="New Phytol.">
        <title>Comparative genomics reveals unique wood-decay strategies and fruiting body development in the Schizophyllaceae.</title>
        <authorList>
            <person name="Almasi E."/>
            <person name="Sahu N."/>
            <person name="Krizsan K."/>
            <person name="Balint B."/>
            <person name="Kovacs G.M."/>
            <person name="Kiss B."/>
            <person name="Cseklye J."/>
            <person name="Drula E."/>
            <person name="Henrissat B."/>
            <person name="Nagy I."/>
            <person name="Chovatia M."/>
            <person name="Adam C."/>
            <person name="LaButti K."/>
            <person name="Lipzen A."/>
            <person name="Riley R."/>
            <person name="Grigoriev I.V."/>
            <person name="Nagy L.G."/>
        </authorList>
    </citation>
    <scope>NUCLEOTIDE SEQUENCE [LARGE SCALE GENOMIC DNA]</scope>
    <source>
        <strain evidence="1 2">NL-1724</strain>
    </source>
</reference>
<dbReference type="InterPro" id="IPR032675">
    <property type="entry name" value="LRR_dom_sf"/>
</dbReference>
<evidence type="ECO:0000313" key="2">
    <source>
        <dbReference type="Proteomes" id="UP000320762"/>
    </source>
</evidence>
<dbReference type="AlphaFoldDB" id="A0A550D0S5"/>
<protein>
    <recommendedName>
        <fullName evidence="3">F-box domain-containing protein</fullName>
    </recommendedName>
</protein>
<dbReference type="EMBL" id="VDMD01000001">
    <property type="protein sequence ID" value="TRM70641.1"/>
    <property type="molecule type" value="Genomic_DNA"/>
</dbReference>